<evidence type="ECO:0000313" key="4">
    <source>
        <dbReference type="EnsemblMetazoa" id="XP_020898064.1"/>
    </source>
</evidence>
<dbReference type="KEGG" id="epa:110236850"/>
<keyword evidence="5" id="KW-1185">Reference proteome</keyword>
<dbReference type="Gene3D" id="2.60.40.790">
    <property type="match status" value="1"/>
</dbReference>
<feature type="domain" description="PIH1D1/2/3 CS-like" evidence="3">
    <location>
        <begin position="81"/>
        <end position="175"/>
    </location>
</feature>
<dbReference type="GO" id="GO:0051087">
    <property type="term" value="F:protein-folding chaperone binding"/>
    <property type="evidence" value="ECO:0007669"/>
    <property type="project" value="InterPro"/>
</dbReference>
<dbReference type="InterPro" id="IPR041442">
    <property type="entry name" value="PIH1D1/2/3_CS-like"/>
</dbReference>
<dbReference type="GO" id="GO:0005737">
    <property type="term" value="C:cytoplasm"/>
    <property type="evidence" value="ECO:0007669"/>
    <property type="project" value="TreeGrafter"/>
</dbReference>
<dbReference type="OMA" id="ESMVVHK"/>
<dbReference type="InterPro" id="IPR008978">
    <property type="entry name" value="HSP20-like_chaperone"/>
</dbReference>
<dbReference type="EnsemblMetazoa" id="XM_021042405.2">
    <property type="protein sequence ID" value="XP_020898064.1"/>
    <property type="gene ID" value="LOC110236850"/>
</dbReference>
<reference evidence="4" key="1">
    <citation type="submission" date="2022-11" db="UniProtKB">
        <authorList>
            <consortium name="EnsemblMetazoa"/>
        </authorList>
    </citation>
    <scope>IDENTIFICATION</scope>
</reference>
<dbReference type="PANTHER" id="PTHR21083:SF0">
    <property type="entry name" value="DYNEIN AXONEMAL ASSEMBLY FACTOR 6"/>
    <property type="match status" value="1"/>
</dbReference>
<name>A0A913X2W3_EXADI</name>
<dbReference type="AlphaFoldDB" id="A0A913X2W3"/>
<evidence type="ECO:0000256" key="1">
    <source>
        <dbReference type="ARBA" id="ARBA00008511"/>
    </source>
</evidence>
<dbReference type="OrthoDB" id="25887at2759"/>
<dbReference type="RefSeq" id="XP_020898064.1">
    <property type="nucleotide sequence ID" value="XM_021042405.2"/>
</dbReference>
<protein>
    <recommendedName>
        <fullName evidence="3">PIH1D1/2/3 CS-like domain-containing protein</fullName>
    </recommendedName>
</protein>
<comment type="similarity">
    <text evidence="1">Belongs to the PIH1 family.</text>
</comment>
<proteinExistence type="inferred from homology"/>
<dbReference type="Pfam" id="PF18201">
    <property type="entry name" value="PIH1_CS"/>
    <property type="match status" value="1"/>
</dbReference>
<dbReference type="InterPro" id="IPR026697">
    <property type="entry name" value="DNAAF6"/>
</dbReference>
<dbReference type="GO" id="GO:0045505">
    <property type="term" value="F:dynein intermediate chain binding"/>
    <property type="evidence" value="ECO:0007669"/>
    <property type="project" value="TreeGrafter"/>
</dbReference>
<dbReference type="GeneID" id="110236850"/>
<organism evidence="4 5">
    <name type="scientific">Exaiptasia diaphana</name>
    <name type="common">Tropical sea anemone</name>
    <name type="synonym">Aiptasia pulchella</name>
    <dbReference type="NCBI Taxonomy" id="2652724"/>
    <lineage>
        <taxon>Eukaryota</taxon>
        <taxon>Metazoa</taxon>
        <taxon>Cnidaria</taxon>
        <taxon>Anthozoa</taxon>
        <taxon>Hexacorallia</taxon>
        <taxon>Actiniaria</taxon>
        <taxon>Aiptasiidae</taxon>
        <taxon>Exaiptasia</taxon>
    </lineage>
</organism>
<evidence type="ECO:0000313" key="5">
    <source>
        <dbReference type="Proteomes" id="UP000887567"/>
    </source>
</evidence>
<dbReference type="Proteomes" id="UP000887567">
    <property type="component" value="Unplaced"/>
</dbReference>
<dbReference type="PANTHER" id="PTHR21083">
    <property type="entry name" value="TWISTER"/>
    <property type="match status" value="1"/>
</dbReference>
<evidence type="ECO:0000259" key="3">
    <source>
        <dbReference type="Pfam" id="PF18201"/>
    </source>
</evidence>
<dbReference type="SUPFAM" id="SSF49764">
    <property type="entry name" value="HSP20-like chaperones"/>
    <property type="match status" value="1"/>
</dbReference>
<feature type="region of interest" description="Disordered" evidence="2">
    <location>
        <begin position="13"/>
        <end position="55"/>
    </location>
</feature>
<evidence type="ECO:0000256" key="2">
    <source>
        <dbReference type="SAM" id="MobiDB-lite"/>
    </source>
</evidence>
<accession>A0A913X2W3</accession>
<sequence>MASTFNQLSALSELLKPKDGVEDNSDDDLDKLSKKPSLNPGNIGPEKQTKSDQVNKSKNIWDIDEVADSAHDADAYDTRLEPQYEILFKQAVTSEDMYLQMSNRNPSTASCEDIVIKIQLPNTNYTDVELDVTDKFLDCRTPKFKLGLHLPHSVDSANGKAQWDKEKQFLTVTLRLIRELDFLYS</sequence>
<dbReference type="GO" id="GO:0070286">
    <property type="term" value="P:axonemal dynein complex assembly"/>
    <property type="evidence" value="ECO:0007669"/>
    <property type="project" value="InterPro"/>
</dbReference>